<dbReference type="PROSITE" id="PS00041">
    <property type="entry name" value="HTH_ARAC_FAMILY_1"/>
    <property type="match status" value="1"/>
</dbReference>
<name>A0A2G4YLM6_9PROT</name>
<dbReference type="AlphaFoldDB" id="A0A2G4YLM6"/>
<dbReference type="InterPro" id="IPR020449">
    <property type="entry name" value="Tscrpt_reg_AraC-type_HTH"/>
</dbReference>
<evidence type="ECO:0000313" key="6">
    <source>
        <dbReference type="Proteomes" id="UP000229730"/>
    </source>
</evidence>
<sequence>MGQRNISLEHINRHAQQVYTYFLSHGSYLPLGTEKQHLHDKNITANLSEFRVELDRKIGHGYWQLNRLDPDITSYSGRCSYNQNIDLSSYINQEHFILRYIVSGAIKINVKGVQSYSAPQGKISLHHVQAGETINLFYPKDMTCLFVALYLSKSYMEKLCLLLPYENQKKLRMLLDQRFGLEGHEIELSAFDRSQIFQIQNLSASGELKRFAIKSKVRELLSHWLMNFTQCPEPDPTLLATVHNTEKFQKVFDLLKTHYISPPPTKEISRLIGLNQTTLRRGFRATYGKSISSHCLEKRMNRACELLLSKRMNISQISDDLGYAHSTNFTSAFKKYFGVLPKDFRAKDTV</sequence>
<comment type="caution">
    <text evidence="5">The sequence shown here is derived from an EMBL/GenBank/DDBJ whole genome shotgun (WGS) entry which is preliminary data.</text>
</comment>
<organism evidence="5 6">
    <name type="scientific">Paremcibacter congregatus</name>
    <dbReference type="NCBI Taxonomy" id="2043170"/>
    <lineage>
        <taxon>Bacteria</taxon>
        <taxon>Pseudomonadati</taxon>
        <taxon>Pseudomonadota</taxon>
        <taxon>Alphaproteobacteria</taxon>
        <taxon>Emcibacterales</taxon>
        <taxon>Emcibacteraceae</taxon>
        <taxon>Paremcibacter</taxon>
    </lineage>
</organism>
<protein>
    <recommendedName>
        <fullName evidence="4">HTH araC/xylS-type domain-containing protein</fullName>
    </recommendedName>
</protein>
<reference evidence="5 6" key="1">
    <citation type="submission" date="2017-10" db="EMBL/GenBank/DDBJ databases">
        <title>Frigbacter circumglobatus gen. nov. sp. nov., isolated from sediment cultured in situ.</title>
        <authorList>
            <person name="Zhao Z."/>
        </authorList>
    </citation>
    <scope>NUCLEOTIDE SEQUENCE [LARGE SCALE GENOMIC DNA]</scope>
    <source>
        <strain evidence="5 6">ZYL</strain>
    </source>
</reference>
<dbReference type="OrthoDB" id="6670788at2"/>
<dbReference type="Proteomes" id="UP000229730">
    <property type="component" value="Unassembled WGS sequence"/>
</dbReference>
<dbReference type="EMBL" id="PDEM01000033">
    <property type="protein sequence ID" value="PHZ83229.1"/>
    <property type="molecule type" value="Genomic_DNA"/>
</dbReference>
<dbReference type="InterPro" id="IPR053142">
    <property type="entry name" value="PchR_regulatory_protein"/>
</dbReference>
<dbReference type="InterPro" id="IPR018062">
    <property type="entry name" value="HTH_AraC-typ_CS"/>
</dbReference>
<dbReference type="PRINTS" id="PR00032">
    <property type="entry name" value="HTHARAC"/>
</dbReference>
<evidence type="ECO:0000256" key="3">
    <source>
        <dbReference type="ARBA" id="ARBA00023163"/>
    </source>
</evidence>
<dbReference type="PANTHER" id="PTHR47893">
    <property type="entry name" value="REGULATORY PROTEIN PCHR"/>
    <property type="match status" value="1"/>
</dbReference>
<keyword evidence="6" id="KW-1185">Reference proteome</keyword>
<dbReference type="Gene3D" id="1.10.10.60">
    <property type="entry name" value="Homeodomain-like"/>
    <property type="match status" value="2"/>
</dbReference>
<dbReference type="SUPFAM" id="SSF46689">
    <property type="entry name" value="Homeodomain-like"/>
    <property type="match status" value="1"/>
</dbReference>
<dbReference type="PROSITE" id="PS01124">
    <property type="entry name" value="HTH_ARAC_FAMILY_2"/>
    <property type="match status" value="1"/>
</dbReference>
<dbReference type="GO" id="GO:0043565">
    <property type="term" value="F:sequence-specific DNA binding"/>
    <property type="evidence" value="ECO:0007669"/>
    <property type="project" value="InterPro"/>
</dbReference>
<dbReference type="SMART" id="SM00342">
    <property type="entry name" value="HTH_ARAC"/>
    <property type="match status" value="1"/>
</dbReference>
<keyword evidence="3" id="KW-0804">Transcription</keyword>
<proteinExistence type="predicted"/>
<dbReference type="Pfam" id="PF12833">
    <property type="entry name" value="HTH_18"/>
    <property type="match status" value="1"/>
</dbReference>
<evidence type="ECO:0000256" key="1">
    <source>
        <dbReference type="ARBA" id="ARBA00023015"/>
    </source>
</evidence>
<evidence type="ECO:0000259" key="4">
    <source>
        <dbReference type="PROSITE" id="PS01124"/>
    </source>
</evidence>
<dbReference type="InterPro" id="IPR009057">
    <property type="entry name" value="Homeodomain-like_sf"/>
</dbReference>
<dbReference type="InParanoid" id="A0A2G4YLM6"/>
<keyword evidence="2" id="KW-0238">DNA-binding</keyword>
<gene>
    <name evidence="5" type="ORF">CRD36_16775</name>
</gene>
<evidence type="ECO:0000256" key="2">
    <source>
        <dbReference type="ARBA" id="ARBA00023125"/>
    </source>
</evidence>
<accession>A0A2G4YLM6</accession>
<dbReference type="PANTHER" id="PTHR47893:SF1">
    <property type="entry name" value="REGULATORY PROTEIN PCHR"/>
    <property type="match status" value="1"/>
</dbReference>
<evidence type="ECO:0000313" key="5">
    <source>
        <dbReference type="EMBL" id="PHZ83229.1"/>
    </source>
</evidence>
<feature type="domain" description="HTH araC/xylS-type" evidence="4">
    <location>
        <begin position="249"/>
        <end position="347"/>
    </location>
</feature>
<keyword evidence="1" id="KW-0805">Transcription regulation</keyword>
<dbReference type="InterPro" id="IPR018060">
    <property type="entry name" value="HTH_AraC"/>
</dbReference>
<dbReference type="RefSeq" id="WP_099475122.1">
    <property type="nucleotide sequence ID" value="NZ_CP041025.1"/>
</dbReference>
<dbReference type="GO" id="GO:0003700">
    <property type="term" value="F:DNA-binding transcription factor activity"/>
    <property type="evidence" value="ECO:0007669"/>
    <property type="project" value="InterPro"/>
</dbReference>